<proteinExistence type="predicted"/>
<dbReference type="InterPro" id="IPR011737">
    <property type="entry name" value="CHP02206_TP0381"/>
</dbReference>
<organism evidence="2">
    <name type="scientific">marine metagenome</name>
    <dbReference type="NCBI Taxonomy" id="408172"/>
    <lineage>
        <taxon>unclassified sequences</taxon>
        <taxon>metagenomes</taxon>
        <taxon>ecological metagenomes</taxon>
    </lineage>
</organism>
<sequence>MQESPIPYYVIEFLSEEWITWSTFSLIFIVTPLVFAKYLNSSQKKYLLYIMGVLLIIEYTGENLKNILNGFWSIQYNLPIHLCGMSTVICCFLPFIKKQKKWFEFVYYTGILGGLMAILTPQINQFDGQLSEYVNYYSSHSLIILIPLYMYMYQGAQLTKLSWLRLFFYLNLLVIIVMPINFIIGSNYMYLNELPGVDNPLIIGEWPYYILFWELFVVLLAYLLYVITKRRIAL</sequence>
<evidence type="ECO:0000256" key="1">
    <source>
        <dbReference type="SAM" id="Phobius"/>
    </source>
</evidence>
<reference evidence="2" key="1">
    <citation type="submission" date="2018-05" db="EMBL/GenBank/DDBJ databases">
        <authorList>
            <person name="Lanie J.A."/>
            <person name="Ng W.-L."/>
            <person name="Kazmierczak K.M."/>
            <person name="Andrzejewski T.M."/>
            <person name="Davidsen T.M."/>
            <person name="Wayne K.J."/>
            <person name="Tettelin H."/>
            <person name="Glass J.I."/>
            <person name="Rusch D."/>
            <person name="Podicherti R."/>
            <person name="Tsui H.-C.T."/>
            <person name="Winkler M.E."/>
        </authorList>
    </citation>
    <scope>NUCLEOTIDE SEQUENCE</scope>
</reference>
<keyword evidence="1" id="KW-1133">Transmembrane helix</keyword>
<feature type="transmembrane region" description="Helical" evidence="1">
    <location>
        <begin position="46"/>
        <end position="64"/>
    </location>
</feature>
<accession>A0A381Y3Q9</accession>
<keyword evidence="1" id="KW-0472">Membrane</keyword>
<name>A0A381Y3Q9_9ZZZZ</name>
<feature type="transmembrane region" description="Helical" evidence="1">
    <location>
        <begin position="105"/>
        <end position="124"/>
    </location>
</feature>
<dbReference type="AlphaFoldDB" id="A0A381Y3Q9"/>
<dbReference type="EMBL" id="UINC01017339">
    <property type="protein sequence ID" value="SVA71746.1"/>
    <property type="molecule type" value="Genomic_DNA"/>
</dbReference>
<protein>
    <recommendedName>
        <fullName evidence="3">TIGR02206 family membrane protein</fullName>
    </recommendedName>
</protein>
<evidence type="ECO:0008006" key="3">
    <source>
        <dbReference type="Google" id="ProtNLM"/>
    </source>
</evidence>
<feature type="transmembrane region" description="Helical" evidence="1">
    <location>
        <begin position="76"/>
        <end position="96"/>
    </location>
</feature>
<feature type="transmembrane region" description="Helical" evidence="1">
    <location>
        <begin position="18"/>
        <end position="39"/>
    </location>
</feature>
<feature type="transmembrane region" description="Helical" evidence="1">
    <location>
        <begin position="166"/>
        <end position="186"/>
    </location>
</feature>
<dbReference type="NCBIfam" id="TIGR02206">
    <property type="entry name" value="intg_mem_TP0381"/>
    <property type="match status" value="1"/>
</dbReference>
<dbReference type="Pfam" id="PF14808">
    <property type="entry name" value="TMEM164"/>
    <property type="match status" value="1"/>
</dbReference>
<gene>
    <name evidence="2" type="ORF">METZ01_LOCUS124600</name>
</gene>
<evidence type="ECO:0000313" key="2">
    <source>
        <dbReference type="EMBL" id="SVA71746.1"/>
    </source>
</evidence>
<feature type="transmembrane region" description="Helical" evidence="1">
    <location>
        <begin position="136"/>
        <end position="154"/>
    </location>
</feature>
<feature type="transmembrane region" description="Helical" evidence="1">
    <location>
        <begin position="206"/>
        <end position="227"/>
    </location>
</feature>
<keyword evidence="1" id="KW-0812">Transmembrane</keyword>